<dbReference type="InterPro" id="IPR049052">
    <property type="entry name" value="nSTAND1"/>
</dbReference>
<dbReference type="InterPro" id="IPR019734">
    <property type="entry name" value="TPR_rpt"/>
</dbReference>
<dbReference type="SUPFAM" id="SSF46894">
    <property type="entry name" value="C-terminal effector domain of the bipartite response regulators"/>
    <property type="match status" value="1"/>
</dbReference>
<dbReference type="InterPro" id="IPR011990">
    <property type="entry name" value="TPR-like_helical_dom_sf"/>
</dbReference>
<dbReference type="InterPro" id="IPR001867">
    <property type="entry name" value="OmpR/PhoB-type_DNA-bd"/>
</dbReference>
<dbReference type="CDD" id="cd00383">
    <property type="entry name" value="trans_reg_C"/>
    <property type="match status" value="1"/>
</dbReference>
<reference evidence="5" key="1">
    <citation type="journal article" date="2019" name="Int. J. Syst. Evol. Microbiol.">
        <title>The Global Catalogue of Microorganisms (GCM) 10K type strain sequencing project: providing services to taxonomists for standard genome sequencing and annotation.</title>
        <authorList>
            <consortium name="The Broad Institute Genomics Platform"/>
            <consortium name="The Broad Institute Genome Sequencing Center for Infectious Disease"/>
            <person name="Wu L."/>
            <person name="Ma J."/>
        </authorList>
    </citation>
    <scope>NUCLEOTIDE SEQUENCE [LARGE SCALE GENOMIC DNA]</scope>
    <source>
        <strain evidence="5">CCUG 55585</strain>
    </source>
</reference>
<gene>
    <name evidence="4" type="ORF">ACFQ0E_13745</name>
</gene>
<keyword evidence="5" id="KW-1185">Reference proteome</keyword>
<dbReference type="Gene3D" id="1.10.10.10">
    <property type="entry name" value="Winged helix-like DNA-binding domain superfamily/Winged helix DNA-binding domain"/>
    <property type="match status" value="1"/>
</dbReference>
<dbReference type="InterPro" id="IPR016032">
    <property type="entry name" value="Sig_transdc_resp-reg_C-effctor"/>
</dbReference>
<evidence type="ECO:0000256" key="1">
    <source>
        <dbReference type="ARBA" id="ARBA00023125"/>
    </source>
</evidence>
<evidence type="ECO:0000259" key="3">
    <source>
        <dbReference type="PROSITE" id="PS51755"/>
    </source>
</evidence>
<evidence type="ECO:0000256" key="2">
    <source>
        <dbReference type="PROSITE-ProRule" id="PRU01091"/>
    </source>
</evidence>
<dbReference type="SMART" id="SM00028">
    <property type="entry name" value="TPR"/>
    <property type="match status" value="4"/>
</dbReference>
<feature type="DNA-binding region" description="OmpR/PhoB-type" evidence="2">
    <location>
        <begin position="16"/>
        <end position="114"/>
    </location>
</feature>
<dbReference type="InterPro" id="IPR027417">
    <property type="entry name" value="P-loop_NTPase"/>
</dbReference>
<evidence type="ECO:0000313" key="4">
    <source>
        <dbReference type="EMBL" id="MFD0726660.1"/>
    </source>
</evidence>
<evidence type="ECO:0000313" key="5">
    <source>
        <dbReference type="Proteomes" id="UP001597110"/>
    </source>
</evidence>
<sequence length="1122" mass="123621">MSKELPTDRIRSLATRSRFRIGGQLVQPDRLVISRQGQEVAVEPRMMEVLVALAEHAGEVVSAEQLLIEVWRGTFYGDNPVHKAIAYLRRVLGDDLKSPRYIETIRKRGYRLIASVSYPDDYRRVATRISAWHGTSPYVGLAAFDDAHAGVFFGRSRTTAELLAAMRHQIDNQRRFVLIVGASGCGKTSLLNAGALPLLRQDGGFDGLHALTIARCDLAGSEAGDAMVRLAIALSAWSLGERPVFPPQSPTDLATSLRQAPESIGAIVDDALRRHASRDLAAQPHAHLLLVIDHAEALVATRARKPERDPGFAKALHHLCETPRVFVAMIVRSDFHPLLIETYPVIAERKLGEGHFDVLTPRAGEIAQIIRAPAALAGLSFEEHPQTAECLDDVLRDAATEHVDALPLLQHTLQALYERRSDDGELGFEAYRAIGGLEGAIAHRAEEVFATLDEAAQRSLDQLLPLLVVLREDSESVSARRVAWSALDDDARALAEAFVGARLFVGELGDGEPGVRVAHEALLRQWPRARDWLQDNRRLLQARARLRRAAARWMEEGRNPDLLLNRGRPLQEALEATRQSPFDLDPDERLFLDASTRQDRRRRRLRAGGIAGLALSAVIAATFAVIASQARSEADRRREEALQLSDFMLVDLADKLRPLGNLGLLDSIGTKALAQLESRPEAQMRVGDLVNRSRALRTVGEVMLGEGRLDEAESAFTRSVDAARSAIATAPHAAEAQAEMGIAAYWLGLHHYRQRRFEQARTHWTTYLRTSETLVALQPGRMDWRIELSYALNNLGAVARDQGRMVEAQAYFRRSARIKSEVLSTRPDDDALRYDLVDTLSWISSVDESEGRLREAAAGYSEQIGMLRRLVASKPDALLWQRRLATSLLSSGALSASRGLPDDAKTQIDEAIALLSKLTAREPGNKGWAHDLALAHVEASEIAWIRGDDGSRRAHARIAEALIRDIESSSEPTPAVRRLKAALQLLVASHPANDATDAGWNAAIATFEDNAARSKHDLQETSALAKALVARGRHHVDAGRPDAARRDWRHAIALLAVPARTSRDPNVIAPWASAHVLLGERHRVQARIAWLEEIGYRDAQFPALQAQAHSGRITAHGPADPQ</sequence>
<dbReference type="Pfam" id="PF00486">
    <property type="entry name" value="Trans_reg_C"/>
    <property type="match status" value="1"/>
</dbReference>
<keyword evidence="1 2" id="KW-0238">DNA-binding</keyword>
<name>A0ABW2YHT6_9GAMM</name>
<dbReference type="InterPro" id="IPR036388">
    <property type="entry name" value="WH-like_DNA-bd_sf"/>
</dbReference>
<dbReference type="SMART" id="SM00862">
    <property type="entry name" value="Trans_reg_C"/>
    <property type="match status" value="1"/>
</dbReference>
<dbReference type="RefSeq" id="WP_386824708.1">
    <property type="nucleotide sequence ID" value="NZ_JBHTIF010000002.1"/>
</dbReference>
<dbReference type="EMBL" id="JBHTIF010000002">
    <property type="protein sequence ID" value="MFD0726660.1"/>
    <property type="molecule type" value="Genomic_DNA"/>
</dbReference>
<dbReference type="Pfam" id="PF20703">
    <property type="entry name" value="nSTAND1"/>
    <property type="match status" value="1"/>
</dbReference>
<dbReference type="PANTHER" id="PTHR47691">
    <property type="entry name" value="REGULATOR-RELATED"/>
    <property type="match status" value="1"/>
</dbReference>
<dbReference type="Gene3D" id="1.25.40.10">
    <property type="entry name" value="Tetratricopeptide repeat domain"/>
    <property type="match status" value="2"/>
</dbReference>
<proteinExistence type="predicted"/>
<comment type="caution">
    <text evidence="4">The sequence shown here is derived from an EMBL/GenBank/DDBJ whole genome shotgun (WGS) entry which is preliminary data.</text>
</comment>
<dbReference type="Proteomes" id="UP001597110">
    <property type="component" value="Unassembled WGS sequence"/>
</dbReference>
<protein>
    <submittedName>
        <fullName evidence="4">Winged helix-turn-helix domain-containing protein</fullName>
    </submittedName>
</protein>
<accession>A0ABW2YHT6</accession>
<dbReference type="PANTHER" id="PTHR47691:SF3">
    <property type="entry name" value="HTH-TYPE TRANSCRIPTIONAL REGULATOR RV0890C-RELATED"/>
    <property type="match status" value="1"/>
</dbReference>
<dbReference type="PROSITE" id="PS51755">
    <property type="entry name" value="OMPR_PHOB"/>
    <property type="match status" value="1"/>
</dbReference>
<dbReference type="SUPFAM" id="SSF52540">
    <property type="entry name" value="P-loop containing nucleoside triphosphate hydrolases"/>
    <property type="match status" value="1"/>
</dbReference>
<organism evidence="4 5">
    <name type="scientific">Lysobacter brunescens</name>
    <dbReference type="NCBI Taxonomy" id="262323"/>
    <lineage>
        <taxon>Bacteria</taxon>
        <taxon>Pseudomonadati</taxon>
        <taxon>Pseudomonadota</taxon>
        <taxon>Gammaproteobacteria</taxon>
        <taxon>Lysobacterales</taxon>
        <taxon>Lysobacteraceae</taxon>
        <taxon>Lysobacter</taxon>
    </lineage>
</organism>
<feature type="domain" description="OmpR/PhoB-type" evidence="3">
    <location>
        <begin position="16"/>
        <end position="114"/>
    </location>
</feature>
<dbReference type="SUPFAM" id="SSF48452">
    <property type="entry name" value="TPR-like"/>
    <property type="match status" value="2"/>
</dbReference>